<evidence type="ECO:0000313" key="2">
    <source>
        <dbReference type="Proteomes" id="UP000887565"/>
    </source>
</evidence>
<dbReference type="Proteomes" id="UP000887565">
    <property type="component" value="Unplaced"/>
</dbReference>
<protein>
    <submittedName>
        <fullName evidence="3">Protein-serine/threonine phosphatase</fullName>
    </submittedName>
</protein>
<evidence type="ECO:0000256" key="1">
    <source>
        <dbReference type="SAM" id="MobiDB-lite"/>
    </source>
</evidence>
<dbReference type="Gene3D" id="3.60.21.10">
    <property type="match status" value="1"/>
</dbReference>
<proteinExistence type="predicted"/>
<dbReference type="AlphaFoldDB" id="A0A915I3F7"/>
<feature type="region of interest" description="Disordered" evidence="1">
    <location>
        <begin position="1"/>
        <end position="23"/>
    </location>
</feature>
<keyword evidence="2" id="KW-1185">Reference proteome</keyword>
<organism evidence="2 3">
    <name type="scientific">Romanomermis culicivorax</name>
    <name type="common">Nematode worm</name>
    <dbReference type="NCBI Taxonomy" id="13658"/>
    <lineage>
        <taxon>Eukaryota</taxon>
        <taxon>Metazoa</taxon>
        <taxon>Ecdysozoa</taxon>
        <taxon>Nematoda</taxon>
        <taxon>Enoplea</taxon>
        <taxon>Dorylaimia</taxon>
        <taxon>Mermithida</taxon>
        <taxon>Mermithoidea</taxon>
        <taxon>Mermithidae</taxon>
        <taxon>Romanomermis</taxon>
    </lineage>
</organism>
<dbReference type="SUPFAM" id="SSF56300">
    <property type="entry name" value="Metallo-dependent phosphatases"/>
    <property type="match status" value="1"/>
</dbReference>
<sequence length="270" mass="30275">MTNRSRNANDDRHASAAQKTSGSKAAFSNVAKKSSGSGLANRTVFNFQFTTSADDADVNKMANEIVGRLRTFFLRADRSNELLFALPIDLFDKLMDAAMIIFLKQPTLLEIPAPTAIFGDIHGQLEDLLGLCEDNMCEQCLAKIASGDFGRHARHRSRPGHLSYVRSQAGDRVTRKLFCLLLTDEEFFSYEIAAQNEWSIVNVYDTQLMTGKEGKYKKVYILDCSFGIVQLRMRSLENSITWEFAQLGIAQLDFAQSGIAQLEFAHLEIR</sequence>
<accession>A0A915I3F7</accession>
<name>A0A915I3F7_ROMCU</name>
<dbReference type="InterPro" id="IPR029052">
    <property type="entry name" value="Metallo-depent_PP-like"/>
</dbReference>
<evidence type="ECO:0000313" key="3">
    <source>
        <dbReference type="WBParaSite" id="nRc.2.0.1.t08370-RA"/>
    </source>
</evidence>
<dbReference type="WBParaSite" id="nRc.2.0.1.t08370-RA">
    <property type="protein sequence ID" value="nRc.2.0.1.t08370-RA"/>
    <property type="gene ID" value="nRc.2.0.1.g08370"/>
</dbReference>
<reference evidence="3" key="1">
    <citation type="submission" date="2022-11" db="UniProtKB">
        <authorList>
            <consortium name="WormBaseParasite"/>
        </authorList>
    </citation>
    <scope>IDENTIFICATION</scope>
</reference>